<dbReference type="RefSeq" id="WP_182322319.1">
    <property type="nucleotide sequence ID" value="NZ_CP133092.1"/>
</dbReference>
<evidence type="ECO:0000313" key="2">
    <source>
        <dbReference type="Proteomes" id="UP000541770"/>
    </source>
</evidence>
<protein>
    <submittedName>
        <fullName evidence="1">Twin-arginine translocation pathway signal protein</fullName>
    </submittedName>
</protein>
<reference evidence="1 2" key="1">
    <citation type="submission" date="2020-07" db="EMBL/GenBank/DDBJ databases">
        <title>Diversity of carbapenemase encoding genes among Pseudomonas putida group clinical isolates in a tertiary Brazilian hospital.</title>
        <authorList>
            <person name="Alberto-Lei F."/>
            <person name="Nodari C.S."/>
            <person name="Streling A.P."/>
            <person name="Paulino J.T."/>
            <person name="Bessa-Neto F.O."/>
            <person name="Cayo R."/>
            <person name="Gales A.C."/>
        </authorList>
    </citation>
    <scope>NUCLEOTIDE SEQUENCE [LARGE SCALE GENOMIC DNA]</scope>
    <source>
        <strain evidence="1 2">14802</strain>
    </source>
</reference>
<dbReference type="EMBL" id="JACGDE010000003">
    <property type="protein sequence ID" value="MBA6064515.1"/>
    <property type="molecule type" value="Genomic_DNA"/>
</dbReference>
<sequence length="161" mass="17795">MHRRDLLRFSFGASLFLGATSLVGCAPQAASPGYQVLRDDDLPLLQALVPVVLAGTQASTEWVLQSLDHKLAALSPAMLKLTRQLFDVLTLPLTRGPLTGIWDGWASATDSELERFLERWRDSSLNLLRQGHASLLQLLLMAWYERPEAWAACGYPGPPKI</sequence>
<dbReference type="Proteomes" id="UP000541770">
    <property type="component" value="Unassembled WGS sequence"/>
</dbReference>
<dbReference type="AlphaFoldDB" id="A0A7W2JSY1"/>
<evidence type="ECO:0000313" key="1">
    <source>
        <dbReference type="EMBL" id="MBA6064515.1"/>
    </source>
</evidence>
<comment type="caution">
    <text evidence="1">The sequence shown here is derived from an EMBL/GenBank/DDBJ whole genome shotgun (WGS) entry which is preliminary data.</text>
</comment>
<proteinExistence type="predicted"/>
<organism evidence="1 2">
    <name type="scientific">Pseudomonas mosselii</name>
    <dbReference type="NCBI Taxonomy" id="78327"/>
    <lineage>
        <taxon>Bacteria</taxon>
        <taxon>Pseudomonadati</taxon>
        <taxon>Pseudomonadota</taxon>
        <taxon>Gammaproteobacteria</taxon>
        <taxon>Pseudomonadales</taxon>
        <taxon>Pseudomonadaceae</taxon>
        <taxon>Pseudomonas</taxon>
    </lineage>
</organism>
<gene>
    <name evidence="1" type="ORF">H4C75_07025</name>
</gene>
<name>A0A7W2JSY1_9PSED</name>
<accession>A0A7W2JSY1</accession>
<dbReference type="PROSITE" id="PS51257">
    <property type="entry name" value="PROKAR_LIPOPROTEIN"/>
    <property type="match status" value="1"/>
</dbReference>